<keyword evidence="2 3" id="KW-0808">Transferase</keyword>
<gene>
    <name evidence="6" type="ORF">KC729_07530</name>
</gene>
<dbReference type="InterPro" id="IPR020841">
    <property type="entry name" value="PKS_Beta-ketoAc_synthase_dom"/>
</dbReference>
<dbReference type="GO" id="GO:0004315">
    <property type="term" value="F:3-oxoacyl-[acyl-carrier-protein] synthase activity"/>
    <property type="evidence" value="ECO:0007669"/>
    <property type="project" value="TreeGrafter"/>
</dbReference>
<dbReference type="Proteomes" id="UP000697710">
    <property type="component" value="Unassembled WGS sequence"/>
</dbReference>
<reference evidence="6" key="2">
    <citation type="journal article" date="2021" name="Microbiome">
        <title>Successional dynamics and alternative stable states in a saline activated sludge microbial community over 9 years.</title>
        <authorList>
            <person name="Wang Y."/>
            <person name="Ye J."/>
            <person name="Ju F."/>
            <person name="Liu L."/>
            <person name="Boyd J.A."/>
            <person name="Deng Y."/>
            <person name="Parks D.H."/>
            <person name="Jiang X."/>
            <person name="Yin X."/>
            <person name="Woodcroft B.J."/>
            <person name="Tyson G.W."/>
            <person name="Hugenholtz P."/>
            <person name="Polz M.F."/>
            <person name="Zhang T."/>
        </authorList>
    </citation>
    <scope>NUCLEOTIDE SEQUENCE</scope>
    <source>
        <strain evidence="6">HKST-UBA01</strain>
    </source>
</reference>
<dbReference type="PROSITE" id="PS52004">
    <property type="entry name" value="KS3_2"/>
    <property type="match status" value="1"/>
</dbReference>
<dbReference type="SUPFAM" id="SSF53901">
    <property type="entry name" value="Thiolase-like"/>
    <property type="match status" value="2"/>
</dbReference>
<dbReference type="GO" id="GO:0006633">
    <property type="term" value="P:fatty acid biosynthetic process"/>
    <property type="evidence" value="ECO:0007669"/>
    <property type="project" value="TreeGrafter"/>
</dbReference>
<feature type="compositionally biased region" description="Basic and acidic residues" evidence="4">
    <location>
        <begin position="455"/>
        <end position="464"/>
    </location>
</feature>
<dbReference type="AlphaFoldDB" id="A0A956LYF6"/>
<dbReference type="InterPro" id="IPR014031">
    <property type="entry name" value="Ketoacyl_synth_C"/>
</dbReference>
<evidence type="ECO:0000259" key="5">
    <source>
        <dbReference type="PROSITE" id="PS52004"/>
    </source>
</evidence>
<dbReference type="EMBL" id="JAGQHR010000181">
    <property type="protein sequence ID" value="MCA9727518.1"/>
    <property type="molecule type" value="Genomic_DNA"/>
</dbReference>
<dbReference type="Gene3D" id="3.40.47.10">
    <property type="match status" value="1"/>
</dbReference>
<dbReference type="InterPro" id="IPR000794">
    <property type="entry name" value="Beta-ketoacyl_synthase"/>
</dbReference>
<comment type="similarity">
    <text evidence="1 3">Belongs to the thiolase-like superfamily. Beta-ketoacyl-ACP synthases family.</text>
</comment>
<dbReference type="InterPro" id="IPR014030">
    <property type="entry name" value="Ketoacyl_synth_N"/>
</dbReference>
<dbReference type="PANTHER" id="PTHR11712">
    <property type="entry name" value="POLYKETIDE SYNTHASE-RELATED"/>
    <property type="match status" value="1"/>
</dbReference>
<feature type="domain" description="Ketosynthase family 3 (KS3)" evidence="5">
    <location>
        <begin position="4"/>
        <end position="415"/>
    </location>
</feature>
<organism evidence="6 7">
    <name type="scientific">Eiseniibacteriota bacterium</name>
    <dbReference type="NCBI Taxonomy" id="2212470"/>
    <lineage>
        <taxon>Bacteria</taxon>
        <taxon>Candidatus Eiseniibacteriota</taxon>
    </lineage>
</organism>
<evidence type="ECO:0000256" key="2">
    <source>
        <dbReference type="ARBA" id="ARBA00022679"/>
    </source>
</evidence>
<dbReference type="CDD" id="cd00834">
    <property type="entry name" value="KAS_I_II"/>
    <property type="match status" value="1"/>
</dbReference>
<accession>A0A956LYF6</accession>
<evidence type="ECO:0000256" key="3">
    <source>
        <dbReference type="RuleBase" id="RU003694"/>
    </source>
</evidence>
<dbReference type="Pfam" id="PF00109">
    <property type="entry name" value="ketoacyl-synt"/>
    <property type="match status" value="1"/>
</dbReference>
<dbReference type="InterPro" id="IPR016039">
    <property type="entry name" value="Thiolase-like"/>
</dbReference>
<name>A0A956LYF6_UNCEI</name>
<dbReference type="PANTHER" id="PTHR11712:SF336">
    <property type="entry name" value="3-OXOACYL-[ACYL-CARRIER-PROTEIN] SYNTHASE, MITOCHONDRIAL"/>
    <property type="match status" value="1"/>
</dbReference>
<proteinExistence type="inferred from homology"/>
<evidence type="ECO:0000256" key="1">
    <source>
        <dbReference type="ARBA" id="ARBA00008467"/>
    </source>
</evidence>
<comment type="caution">
    <text evidence="6">The sequence shown here is derived from an EMBL/GenBank/DDBJ whole genome shotgun (WGS) entry which is preliminary data.</text>
</comment>
<protein>
    <submittedName>
        <fullName evidence="6">Beta-ketoacyl-[acyl-carrier-protein] synthase family protein</fullName>
    </submittedName>
</protein>
<feature type="region of interest" description="Disordered" evidence="4">
    <location>
        <begin position="440"/>
        <end position="464"/>
    </location>
</feature>
<reference evidence="6" key="1">
    <citation type="submission" date="2020-04" db="EMBL/GenBank/DDBJ databases">
        <authorList>
            <person name="Zhang T."/>
        </authorList>
    </citation>
    <scope>NUCLEOTIDE SEQUENCE</scope>
    <source>
        <strain evidence="6">HKST-UBA01</strain>
    </source>
</reference>
<evidence type="ECO:0000313" key="6">
    <source>
        <dbReference type="EMBL" id="MCA9727518.1"/>
    </source>
</evidence>
<dbReference type="SMART" id="SM00825">
    <property type="entry name" value="PKS_KS"/>
    <property type="match status" value="1"/>
</dbReference>
<sequence length="464" mass="49699">MSQPIEAVVTGVGPVSAIGSGRNDYWTALLEGRSGFGPITLCDVSTSPSKIGAEVRDFRLRDYVANGELLERRTPRPVQLALASAVLALHDAEIDLDACDPDRMGVQVGTSIGNLGDLLTLNRKLTETGAVPAHTAFHAFHHSAACVVSSFFNIRGPIHTTSSGCNSGIDGLGQSVRMIQAGAVDAMLVIGTDCELVPEVLAALNASGSLTTRYNDDPTRASRPFDRDRDGNVIGEGAAAVLLEAAPHAQRRRARAYAKVAGYRIASAGQNRQYSHDRPELDLRPAVRAMKGAIDEAGWRAVDVVNANGSSSVIYDRAEALALAEVLGPKLEKTPVHSIKSMLGQHGAGSSMLQVVTSCLTLRRGTIPPTTNHENPDPACGPIRVLTEPLPSWPTRALVHSIGLGGFYYSAAALEAVEDEAAMQTGMVQVRWSEQHHPRFQPAEEFQRPLVPWNPRRDPDNQLP</sequence>
<dbReference type="Pfam" id="PF02801">
    <property type="entry name" value="Ketoacyl-synt_C"/>
    <property type="match status" value="1"/>
</dbReference>
<evidence type="ECO:0000313" key="7">
    <source>
        <dbReference type="Proteomes" id="UP000697710"/>
    </source>
</evidence>
<evidence type="ECO:0000256" key="4">
    <source>
        <dbReference type="SAM" id="MobiDB-lite"/>
    </source>
</evidence>
<dbReference type="GO" id="GO:0005829">
    <property type="term" value="C:cytosol"/>
    <property type="evidence" value="ECO:0007669"/>
    <property type="project" value="TreeGrafter"/>
</dbReference>